<keyword evidence="2" id="KW-0472">Membrane</keyword>
<dbReference type="EnsemblMetazoa" id="BGLB033158-RA">
    <property type="protein sequence ID" value="BGLB033158-PA"/>
    <property type="gene ID" value="BGLB033158"/>
</dbReference>
<evidence type="ECO:0000313" key="3">
    <source>
        <dbReference type="EnsemblMetazoa" id="BGLB033158-PA"/>
    </source>
</evidence>
<name>A0A2C9LNA6_BIOGL</name>
<feature type="region of interest" description="Disordered" evidence="1">
    <location>
        <begin position="286"/>
        <end position="325"/>
    </location>
</feature>
<feature type="compositionally biased region" description="Low complexity" evidence="1">
    <location>
        <begin position="287"/>
        <end position="325"/>
    </location>
</feature>
<protein>
    <submittedName>
        <fullName evidence="3">Uncharacterized protein</fullName>
    </submittedName>
</protein>
<evidence type="ECO:0000256" key="2">
    <source>
        <dbReference type="SAM" id="Phobius"/>
    </source>
</evidence>
<feature type="transmembrane region" description="Helical" evidence="2">
    <location>
        <begin position="381"/>
        <end position="410"/>
    </location>
</feature>
<keyword evidence="2" id="KW-1133">Transmembrane helix</keyword>
<evidence type="ECO:0000313" key="4">
    <source>
        <dbReference type="Proteomes" id="UP000076420"/>
    </source>
</evidence>
<sequence>MMTITHRIMFSASATSTTSETSTASATLTTSETSTASETSCAATLIPVTHWRYQYDVVGFPSGNLKLYFFIIVDTSLQEAVEINNVSRPLTCSNITGTNWTGCVYNAWNSPEELYHIQLKYHQSKLGVYLYAYDMDRNSVTCTALGVTDYLNSNDFFSDTDFIRTLSVLPTDTIPPYICKKSPLKDTISVSPTSTVVCNKSSTGYFNELSTQTSITLSLTIPPSPSMVASLSSKYPSTAEQTSTFFSSTSSPSKTEGTFTSLSAKTSSITTTITLVTSTFLPSQKMSTLSSGSTSTTSVPTALLSSTTTSSSPMTTTPAENTTQTTDATQITTTASTTISEEIVNRIVMGIVKNLTVEKQNISAFRRTKECVKDYRPSSNVMGFTGILMLTFVGAVICGYDIVTAALFLFNWLKTKLVRNHTENKQEDNKDRIY</sequence>
<evidence type="ECO:0000256" key="1">
    <source>
        <dbReference type="SAM" id="MobiDB-lite"/>
    </source>
</evidence>
<dbReference type="VEuPathDB" id="VectorBase:BGLAX_038595"/>
<organism evidence="3 4">
    <name type="scientific">Biomphalaria glabrata</name>
    <name type="common">Bloodfluke planorb</name>
    <name type="synonym">Freshwater snail</name>
    <dbReference type="NCBI Taxonomy" id="6526"/>
    <lineage>
        <taxon>Eukaryota</taxon>
        <taxon>Metazoa</taxon>
        <taxon>Spiralia</taxon>
        <taxon>Lophotrochozoa</taxon>
        <taxon>Mollusca</taxon>
        <taxon>Gastropoda</taxon>
        <taxon>Heterobranchia</taxon>
        <taxon>Euthyneura</taxon>
        <taxon>Panpulmonata</taxon>
        <taxon>Hygrophila</taxon>
        <taxon>Lymnaeoidea</taxon>
        <taxon>Planorbidae</taxon>
        <taxon>Biomphalaria</taxon>
    </lineage>
</organism>
<dbReference type="AlphaFoldDB" id="A0A2C9LNA6"/>
<dbReference type="VEuPathDB" id="VectorBase:BGLB033158"/>
<keyword evidence="2" id="KW-0812">Transmembrane</keyword>
<dbReference type="Proteomes" id="UP000076420">
    <property type="component" value="Unassembled WGS sequence"/>
</dbReference>
<dbReference type="KEGG" id="bgt:106060966"/>
<proteinExistence type="predicted"/>
<accession>A0A2C9LNA6</accession>
<reference evidence="3" key="1">
    <citation type="submission" date="2020-05" db="UniProtKB">
        <authorList>
            <consortium name="EnsemblMetazoa"/>
        </authorList>
    </citation>
    <scope>IDENTIFICATION</scope>
    <source>
        <strain evidence="3">BB02</strain>
    </source>
</reference>
<gene>
    <name evidence="3" type="primary">106060966</name>
</gene>
<dbReference type="VEuPathDB" id="VectorBase:BGLAX_045804"/>